<organism evidence="1 2">
    <name type="scientific">Daphnia magna</name>
    <dbReference type="NCBI Taxonomy" id="35525"/>
    <lineage>
        <taxon>Eukaryota</taxon>
        <taxon>Metazoa</taxon>
        <taxon>Ecdysozoa</taxon>
        <taxon>Arthropoda</taxon>
        <taxon>Crustacea</taxon>
        <taxon>Branchiopoda</taxon>
        <taxon>Diplostraca</taxon>
        <taxon>Cladocera</taxon>
        <taxon>Anomopoda</taxon>
        <taxon>Daphniidae</taxon>
        <taxon>Daphnia</taxon>
    </lineage>
</organism>
<proteinExistence type="predicted"/>
<gene>
    <name evidence="1" type="ORF">APZ42_004832</name>
</gene>
<keyword evidence="2" id="KW-1185">Reference proteome</keyword>
<protein>
    <submittedName>
        <fullName evidence="1">Uncharacterized protein</fullName>
    </submittedName>
</protein>
<comment type="caution">
    <text evidence="1">The sequence shown here is derived from an EMBL/GenBank/DDBJ whole genome shotgun (WGS) entry which is preliminary data.</text>
</comment>
<evidence type="ECO:0000313" key="2">
    <source>
        <dbReference type="Proteomes" id="UP000076858"/>
    </source>
</evidence>
<accession>A0A164GTG2</accession>
<name>A0A164GTG2_9CRUS</name>
<evidence type="ECO:0000313" key="1">
    <source>
        <dbReference type="EMBL" id="KZR99336.1"/>
    </source>
</evidence>
<sequence length="70" mass="8284">MKLEGKREKPNLLKWVNGYGFENIMSSATAWAVRWRMRVARFANSALYLRTFRAIEKCIRAYPVETTKEK</sequence>
<dbReference type="Proteomes" id="UP000076858">
    <property type="component" value="Unassembled WGS sequence"/>
</dbReference>
<dbReference type="EMBL" id="LRGB01013935">
    <property type="protein sequence ID" value="KZR99336.1"/>
    <property type="molecule type" value="Genomic_DNA"/>
</dbReference>
<reference evidence="1 2" key="1">
    <citation type="submission" date="2016-03" db="EMBL/GenBank/DDBJ databases">
        <title>EvidentialGene: Evidence-directed Construction of Genes on Genomes.</title>
        <authorList>
            <person name="Gilbert D.G."/>
            <person name="Choi J.-H."/>
            <person name="Mockaitis K."/>
            <person name="Colbourne J."/>
            <person name="Pfrender M."/>
        </authorList>
    </citation>
    <scope>NUCLEOTIDE SEQUENCE [LARGE SCALE GENOMIC DNA]</scope>
    <source>
        <strain evidence="1 2">Xinb3</strain>
        <tissue evidence="1">Complete organism</tissue>
    </source>
</reference>
<dbReference type="AlphaFoldDB" id="A0A164GTG2"/>